<evidence type="ECO:0000313" key="1">
    <source>
        <dbReference type="EMBL" id="KAK6740285.1"/>
    </source>
</evidence>
<organism evidence="1 2">
    <name type="scientific">Necator americanus</name>
    <name type="common">Human hookworm</name>
    <dbReference type="NCBI Taxonomy" id="51031"/>
    <lineage>
        <taxon>Eukaryota</taxon>
        <taxon>Metazoa</taxon>
        <taxon>Ecdysozoa</taxon>
        <taxon>Nematoda</taxon>
        <taxon>Chromadorea</taxon>
        <taxon>Rhabditida</taxon>
        <taxon>Rhabditina</taxon>
        <taxon>Rhabditomorpha</taxon>
        <taxon>Strongyloidea</taxon>
        <taxon>Ancylostomatidae</taxon>
        <taxon>Bunostominae</taxon>
        <taxon>Necator</taxon>
    </lineage>
</organism>
<dbReference type="EMBL" id="JAVFWL010000003">
    <property type="protein sequence ID" value="KAK6740285.1"/>
    <property type="molecule type" value="Genomic_DNA"/>
</dbReference>
<protein>
    <submittedName>
        <fullName evidence="1">Uncharacterized protein</fullName>
    </submittedName>
</protein>
<proteinExistence type="predicted"/>
<accession>A0ABR1CQE4</accession>
<evidence type="ECO:0000313" key="2">
    <source>
        <dbReference type="Proteomes" id="UP001303046"/>
    </source>
</evidence>
<reference evidence="1 2" key="1">
    <citation type="submission" date="2023-08" db="EMBL/GenBank/DDBJ databases">
        <title>A Necator americanus chromosomal reference genome.</title>
        <authorList>
            <person name="Ilik V."/>
            <person name="Petrzelkova K.J."/>
            <person name="Pardy F."/>
            <person name="Fuh T."/>
            <person name="Niatou-Singa F.S."/>
            <person name="Gouil Q."/>
            <person name="Baker L."/>
            <person name="Ritchie M.E."/>
            <person name="Jex A.R."/>
            <person name="Gazzola D."/>
            <person name="Li H."/>
            <person name="Toshio Fujiwara R."/>
            <person name="Zhan B."/>
            <person name="Aroian R.V."/>
            <person name="Pafco B."/>
            <person name="Schwarz E.M."/>
        </authorList>
    </citation>
    <scope>NUCLEOTIDE SEQUENCE [LARGE SCALE GENOMIC DNA]</scope>
    <source>
        <strain evidence="1 2">Aroian</strain>
        <tissue evidence="1">Whole animal</tissue>
    </source>
</reference>
<keyword evidence="2" id="KW-1185">Reference proteome</keyword>
<name>A0ABR1CQE4_NECAM</name>
<comment type="caution">
    <text evidence="1">The sequence shown here is derived from an EMBL/GenBank/DDBJ whole genome shotgun (WGS) entry which is preliminary data.</text>
</comment>
<gene>
    <name evidence="1" type="primary">Necator_chrIII.g9401</name>
    <name evidence="1" type="ORF">RB195_008636</name>
</gene>
<sequence length="111" mass="12753">MVVEGLINEHGVRLDRYLPDRMAPLKLCYILLGMLFLAISPIFGETAEDCLDSCSVLKSGICPDSNYETCPELVVECFARCYKLKKEECFDECSRKPWYWRPICSLGCVWD</sequence>
<dbReference type="Proteomes" id="UP001303046">
    <property type="component" value="Unassembled WGS sequence"/>
</dbReference>